<gene>
    <name evidence="2" type="ORF">PXEA_LOCUS28948</name>
</gene>
<dbReference type="EMBL" id="CAAALY010250009">
    <property type="protein sequence ID" value="VEL35508.1"/>
    <property type="molecule type" value="Genomic_DNA"/>
</dbReference>
<feature type="compositionally biased region" description="Polar residues" evidence="1">
    <location>
        <begin position="141"/>
        <end position="152"/>
    </location>
</feature>
<evidence type="ECO:0000313" key="2">
    <source>
        <dbReference type="EMBL" id="VEL35508.1"/>
    </source>
</evidence>
<dbReference type="Proteomes" id="UP000784294">
    <property type="component" value="Unassembled WGS sequence"/>
</dbReference>
<evidence type="ECO:0000313" key="3">
    <source>
        <dbReference type="Proteomes" id="UP000784294"/>
    </source>
</evidence>
<feature type="region of interest" description="Disordered" evidence="1">
    <location>
        <begin position="134"/>
        <end position="166"/>
    </location>
</feature>
<reference evidence="2" key="1">
    <citation type="submission" date="2018-11" db="EMBL/GenBank/DDBJ databases">
        <authorList>
            <consortium name="Pathogen Informatics"/>
        </authorList>
    </citation>
    <scope>NUCLEOTIDE SEQUENCE</scope>
</reference>
<feature type="compositionally biased region" description="Low complexity" evidence="1">
    <location>
        <begin position="215"/>
        <end position="224"/>
    </location>
</feature>
<keyword evidence="3" id="KW-1185">Reference proteome</keyword>
<dbReference type="AlphaFoldDB" id="A0A3S5B3P4"/>
<protein>
    <submittedName>
        <fullName evidence="2">Uncharacterized protein</fullName>
    </submittedName>
</protein>
<proteinExistence type="predicted"/>
<comment type="caution">
    <text evidence="2">The sequence shown here is derived from an EMBL/GenBank/DDBJ whole genome shotgun (WGS) entry which is preliminary data.</text>
</comment>
<accession>A0A3S5B3P4</accession>
<organism evidence="2 3">
    <name type="scientific">Protopolystoma xenopodis</name>
    <dbReference type="NCBI Taxonomy" id="117903"/>
    <lineage>
        <taxon>Eukaryota</taxon>
        <taxon>Metazoa</taxon>
        <taxon>Spiralia</taxon>
        <taxon>Lophotrochozoa</taxon>
        <taxon>Platyhelminthes</taxon>
        <taxon>Monogenea</taxon>
        <taxon>Polyopisthocotylea</taxon>
        <taxon>Polystomatidea</taxon>
        <taxon>Polystomatidae</taxon>
        <taxon>Protopolystoma</taxon>
    </lineage>
</organism>
<evidence type="ECO:0000256" key="1">
    <source>
        <dbReference type="SAM" id="MobiDB-lite"/>
    </source>
</evidence>
<name>A0A3S5B3P4_9PLAT</name>
<feature type="region of interest" description="Disordered" evidence="1">
    <location>
        <begin position="208"/>
        <end position="239"/>
    </location>
</feature>
<sequence>MATLVSDAGKTAGNLETRYYVVERYYGPEPRPPLSALPRISPAVCIHHPHHQQVVISLQVNQQNNIRGTVDTGINSVNPMNREVPWVSSYPIEQSTKKSALESKQRSFECIVAPDASVKSFDRQTGISMLHSPSLFMRPSEQPSKSIGTPRSPSCPGDPPWASQTTNDVVQTGPVLITNTNIGNSNNNSPRCSFAQASYTSGSILGCGPDSIPPQQQQRQQQQEHQNHSVRGLSVHFAA</sequence>